<dbReference type="RefSeq" id="WP_054552859.1">
    <property type="nucleotide sequence ID" value="NZ_LJTC01000005.1"/>
</dbReference>
<proteinExistence type="predicted"/>
<dbReference type="PATRIC" id="fig|570156.3.peg.3050"/>
<comment type="caution">
    <text evidence="3">The sequence shown here is derived from an EMBL/GenBank/DDBJ whole genome shotgun (WGS) entry which is preliminary data.</text>
</comment>
<dbReference type="OrthoDB" id="2004167at2"/>
<dbReference type="SUPFAM" id="SSF53474">
    <property type="entry name" value="alpha/beta-Hydrolases"/>
    <property type="match status" value="1"/>
</dbReference>
<dbReference type="AlphaFoldDB" id="A0A0P7ELJ8"/>
<evidence type="ECO:0000313" key="4">
    <source>
        <dbReference type="Proteomes" id="UP000050378"/>
    </source>
</evidence>
<dbReference type="InterPro" id="IPR000073">
    <property type="entry name" value="AB_hydrolase_1"/>
</dbReference>
<dbReference type="Gene3D" id="3.40.50.1820">
    <property type="entry name" value="alpha/beta hydrolase"/>
    <property type="match status" value="1"/>
</dbReference>
<dbReference type="EMBL" id="LJTC01000005">
    <property type="protein sequence ID" value="KPM83945.1"/>
    <property type="molecule type" value="Genomic_DNA"/>
</dbReference>
<dbReference type="InterPro" id="IPR029058">
    <property type="entry name" value="AB_hydrolase_fold"/>
</dbReference>
<evidence type="ECO:0000259" key="2">
    <source>
        <dbReference type="Pfam" id="PF00561"/>
    </source>
</evidence>
<feature type="signal peptide" evidence="1">
    <location>
        <begin position="1"/>
        <end position="22"/>
    </location>
</feature>
<sequence length="306" mass="33399">MKKIPLILFVTLLFLLSPWCNAKKTTTQYPVVLVHGLMGFDNLLGIDYFYNIATILEKDGTLVFTPAVSAINSSEVRGEQLLTQIESILALTSAKKVNLIGHSQGAQTARYVASIRPDLIASVTSVGGANYGSGIIDLINKELTPGSQAEYTTRLVFDAFGGVISLLSGNSQLPQNTLGAINSLSTQGAATFNQKYPEGLPKNECEQGNMLASNGVYYFSWSGTETLTNILDLSDLSMFFGSLFILGHSDGLISRCSSHLGHVIKDDYKMNHLDEINQFIGLHSFREVDPVELYRSHVTRLQKLGL</sequence>
<dbReference type="Pfam" id="PF00561">
    <property type="entry name" value="Abhydrolase_1"/>
    <property type="match status" value="1"/>
</dbReference>
<gene>
    <name evidence="3" type="ORF">AOG27_09905</name>
</gene>
<dbReference type="Proteomes" id="UP000050378">
    <property type="component" value="Unassembled WGS sequence"/>
</dbReference>
<feature type="chain" id="PRO_5006138532" evidence="1">
    <location>
        <begin position="23"/>
        <end position="306"/>
    </location>
</feature>
<evidence type="ECO:0000256" key="1">
    <source>
        <dbReference type="SAM" id="SignalP"/>
    </source>
</evidence>
<evidence type="ECO:0000313" key="3">
    <source>
        <dbReference type="EMBL" id="KPM83945.1"/>
    </source>
</evidence>
<name>A0A0P7ELJ8_9GAMM</name>
<keyword evidence="1" id="KW-0732">Signal</keyword>
<dbReference type="STRING" id="570156.AOG27_09905"/>
<protein>
    <submittedName>
        <fullName evidence="3">Lipase</fullName>
    </submittedName>
</protein>
<feature type="domain" description="AB hydrolase-1" evidence="2">
    <location>
        <begin position="29"/>
        <end position="130"/>
    </location>
</feature>
<organism evidence="3 4">
    <name type="scientific">Pseudoalteromonas lipolytica</name>
    <dbReference type="NCBI Taxonomy" id="570156"/>
    <lineage>
        <taxon>Bacteria</taxon>
        <taxon>Pseudomonadati</taxon>
        <taxon>Pseudomonadota</taxon>
        <taxon>Gammaproteobacteria</taxon>
        <taxon>Alteromonadales</taxon>
        <taxon>Pseudoalteromonadaceae</taxon>
        <taxon>Pseudoalteromonas</taxon>
    </lineage>
</organism>
<accession>A0A0P7ELJ8</accession>
<reference evidence="3 4" key="1">
    <citation type="submission" date="2015-09" db="EMBL/GenBank/DDBJ databases">
        <title>Draft Genome Sequence of Pseudoalteromonas lipolytica UCD-48B.</title>
        <authorList>
            <person name="Krusor M."/>
            <person name="Coil D.A."/>
            <person name="Lang J.M."/>
            <person name="Eisen J.A."/>
            <person name="Alexiev A."/>
        </authorList>
    </citation>
    <scope>NUCLEOTIDE SEQUENCE [LARGE SCALE GENOMIC DNA]</scope>
    <source>
        <strain evidence="3 4">UCD-48B</strain>
    </source>
</reference>